<evidence type="ECO:0000313" key="3">
    <source>
        <dbReference type="EnsemblMetazoa" id="CapteP188983"/>
    </source>
</evidence>
<proteinExistence type="predicted"/>
<reference evidence="3" key="3">
    <citation type="submission" date="2015-06" db="UniProtKB">
        <authorList>
            <consortium name="EnsemblMetazoa"/>
        </authorList>
    </citation>
    <scope>IDENTIFICATION</scope>
</reference>
<feature type="non-terminal residue" evidence="2">
    <location>
        <position position="1"/>
    </location>
</feature>
<gene>
    <name evidence="2" type="ORF">CAPTEDRAFT_188983</name>
</gene>
<organism evidence="2">
    <name type="scientific">Capitella teleta</name>
    <name type="common">Polychaete worm</name>
    <dbReference type="NCBI Taxonomy" id="283909"/>
    <lineage>
        <taxon>Eukaryota</taxon>
        <taxon>Metazoa</taxon>
        <taxon>Spiralia</taxon>
        <taxon>Lophotrochozoa</taxon>
        <taxon>Annelida</taxon>
        <taxon>Polychaeta</taxon>
        <taxon>Sedentaria</taxon>
        <taxon>Scolecida</taxon>
        <taxon>Capitellidae</taxon>
        <taxon>Capitella</taxon>
    </lineage>
</organism>
<dbReference type="EnsemblMetazoa" id="CapteT188983">
    <property type="protein sequence ID" value="CapteP188983"/>
    <property type="gene ID" value="CapteG188983"/>
</dbReference>
<feature type="domain" description="NACHT" evidence="1">
    <location>
        <begin position="27"/>
        <end position="168"/>
    </location>
</feature>
<dbReference type="HOGENOM" id="CLU_067416_0_0_1"/>
<dbReference type="Proteomes" id="UP000014760">
    <property type="component" value="Unassembled WGS sequence"/>
</dbReference>
<dbReference type="InterPro" id="IPR027417">
    <property type="entry name" value="P-loop_NTPase"/>
</dbReference>
<dbReference type="EMBL" id="KB297135">
    <property type="protein sequence ID" value="ELU10931.1"/>
    <property type="molecule type" value="Genomic_DNA"/>
</dbReference>
<reference evidence="4" key="1">
    <citation type="submission" date="2012-12" db="EMBL/GenBank/DDBJ databases">
        <authorList>
            <person name="Hellsten U."/>
            <person name="Grimwood J."/>
            <person name="Chapman J.A."/>
            <person name="Shapiro H."/>
            <person name="Aerts A."/>
            <person name="Otillar R.P."/>
            <person name="Terry A.Y."/>
            <person name="Boore J.L."/>
            <person name="Simakov O."/>
            <person name="Marletaz F."/>
            <person name="Cho S.-J."/>
            <person name="Edsinger-Gonzales E."/>
            <person name="Havlak P."/>
            <person name="Kuo D.-H."/>
            <person name="Larsson T."/>
            <person name="Lv J."/>
            <person name="Arendt D."/>
            <person name="Savage R."/>
            <person name="Osoegawa K."/>
            <person name="de Jong P."/>
            <person name="Lindberg D.R."/>
            <person name="Seaver E.C."/>
            <person name="Weisblat D.A."/>
            <person name="Putnam N.H."/>
            <person name="Grigoriev I.V."/>
            <person name="Rokhsar D.S."/>
        </authorList>
    </citation>
    <scope>NUCLEOTIDE SEQUENCE</scope>
    <source>
        <strain evidence="4">I ESC-2004</strain>
    </source>
</reference>
<dbReference type="Pfam" id="PF05729">
    <property type="entry name" value="NACHT"/>
    <property type="match status" value="1"/>
</dbReference>
<dbReference type="OrthoDB" id="120976at2759"/>
<evidence type="ECO:0000313" key="2">
    <source>
        <dbReference type="EMBL" id="ELU10931.1"/>
    </source>
</evidence>
<name>R7V3L5_CAPTE</name>
<evidence type="ECO:0000259" key="1">
    <source>
        <dbReference type="Pfam" id="PF05729"/>
    </source>
</evidence>
<dbReference type="Gene3D" id="3.40.50.300">
    <property type="entry name" value="P-loop containing nucleotide triphosphate hydrolases"/>
    <property type="match status" value="1"/>
</dbReference>
<dbReference type="PANTHER" id="PTHR46844:SF1">
    <property type="entry name" value="SLR5058 PROTEIN"/>
    <property type="match status" value="1"/>
</dbReference>
<dbReference type="InterPro" id="IPR007111">
    <property type="entry name" value="NACHT_NTPase"/>
</dbReference>
<reference evidence="2 4" key="2">
    <citation type="journal article" date="2013" name="Nature">
        <title>Insights into bilaterian evolution from three spiralian genomes.</title>
        <authorList>
            <person name="Simakov O."/>
            <person name="Marletaz F."/>
            <person name="Cho S.J."/>
            <person name="Edsinger-Gonzales E."/>
            <person name="Havlak P."/>
            <person name="Hellsten U."/>
            <person name="Kuo D.H."/>
            <person name="Larsson T."/>
            <person name="Lv J."/>
            <person name="Arendt D."/>
            <person name="Savage R."/>
            <person name="Osoegawa K."/>
            <person name="de Jong P."/>
            <person name="Grimwood J."/>
            <person name="Chapman J.A."/>
            <person name="Shapiro H."/>
            <person name="Aerts A."/>
            <person name="Otillar R.P."/>
            <person name="Terry A.Y."/>
            <person name="Boore J.L."/>
            <person name="Grigoriev I.V."/>
            <person name="Lindberg D.R."/>
            <person name="Seaver E.C."/>
            <person name="Weisblat D.A."/>
            <person name="Putnam N.H."/>
            <person name="Rokhsar D.S."/>
        </authorList>
    </citation>
    <scope>NUCLEOTIDE SEQUENCE</scope>
    <source>
        <strain evidence="2 4">I ESC-2004</strain>
    </source>
</reference>
<dbReference type="AlphaFoldDB" id="R7V3L5"/>
<protein>
    <recommendedName>
        <fullName evidence="1">NACHT domain-containing protein</fullName>
    </recommendedName>
</protein>
<dbReference type="EMBL" id="AMQN01040842">
    <property type="status" value="NOT_ANNOTATED_CDS"/>
    <property type="molecule type" value="Genomic_DNA"/>
</dbReference>
<dbReference type="SUPFAM" id="SSF52540">
    <property type="entry name" value="P-loop containing nucleoside triphosphate hydrolases"/>
    <property type="match status" value="1"/>
</dbReference>
<accession>R7V3L5</accession>
<evidence type="ECO:0000313" key="4">
    <source>
        <dbReference type="Proteomes" id="UP000014760"/>
    </source>
</evidence>
<keyword evidence="4" id="KW-1185">Reference proteome</keyword>
<dbReference type="PANTHER" id="PTHR46844">
    <property type="entry name" value="SLR5058 PROTEIN"/>
    <property type="match status" value="1"/>
</dbReference>
<sequence length="306" mass="35204">LQYELRTYYEDKMEFVYTIPWLPTERGKSTLCQALTYAWSLPSGETENIKSFDLVILLHAGDLRGQDSVAEAIKKHLLPIDCDVTSRQLEEVLQAKNVLLIVDAFDEAPNEHEILHQLIEGKLLKHKTVLITSRHNFLQNKLSHFHSTAAVEGCNYREQLEHVKRYAEHKKIDSAPFESLFAVKNVQDLCNNPLNLTLVCLLIEEDTQLLNSRTALYTSIHNIINRKASERMHLTPAEVEESLLRPLYRLAFEANQKNETVIREGSFKNVEHNVVKLVKQTPFDRSAFIVATLREIHVKGLHLEMT</sequence>